<keyword evidence="3" id="KW-1185">Reference proteome</keyword>
<comment type="caution">
    <text evidence="2">The sequence shown here is derived from an EMBL/GenBank/DDBJ whole genome shotgun (WGS) entry which is preliminary data.</text>
</comment>
<dbReference type="EMBL" id="JADXDR010000020">
    <property type="protein sequence ID" value="KAI7845269.1"/>
    <property type="molecule type" value="Genomic_DNA"/>
</dbReference>
<name>A0AAD5H5Q3_9CHLO</name>
<accession>A0AAD5H5Q3</accession>
<reference evidence="2" key="1">
    <citation type="submission" date="2020-11" db="EMBL/GenBank/DDBJ databases">
        <title>Chlorella ohadii genome sequencing and assembly.</title>
        <authorList>
            <person name="Murik O."/>
            <person name="Treves H."/>
            <person name="Kedem I."/>
            <person name="Shotland Y."/>
            <person name="Kaplan A."/>
        </authorList>
    </citation>
    <scope>NUCLEOTIDE SEQUENCE</scope>
    <source>
        <strain evidence="2">1</strain>
    </source>
</reference>
<feature type="region of interest" description="Disordered" evidence="1">
    <location>
        <begin position="32"/>
        <end position="94"/>
    </location>
</feature>
<protein>
    <submittedName>
        <fullName evidence="2">Uncharacterized protein</fullName>
    </submittedName>
</protein>
<organism evidence="2 3">
    <name type="scientific">Chlorella ohadii</name>
    <dbReference type="NCBI Taxonomy" id="2649997"/>
    <lineage>
        <taxon>Eukaryota</taxon>
        <taxon>Viridiplantae</taxon>
        <taxon>Chlorophyta</taxon>
        <taxon>core chlorophytes</taxon>
        <taxon>Trebouxiophyceae</taxon>
        <taxon>Chlorellales</taxon>
        <taxon>Chlorellaceae</taxon>
        <taxon>Chlorella clade</taxon>
        <taxon>Chlorella</taxon>
    </lineage>
</organism>
<gene>
    <name evidence="2" type="ORF">COHA_001311</name>
</gene>
<evidence type="ECO:0000256" key="1">
    <source>
        <dbReference type="SAM" id="MobiDB-lite"/>
    </source>
</evidence>
<sequence length="402" mass="43212">MDARAAHAALCTAAPTSAAAAPGCPVQLPGNDGQPSCPTVASGGGGDGSGSREMGHTSSSAPQTGQLGLNWRSLQRQQQPEQQAARQQQQASQGWGTGDLMRHVEQATCLFVLGVQTVLWARTASVLTPRGHVHQLAQVALQAGCLVLALCLPREAWCRYRGWLITMFRIGNAIVPSHRSTKASRGPEGTAVLLEYAATPRWSGALQDCFRVAIGEAGMQGSRVLLVAVVGSILHQPPLAVLLQQCAIMALVANNSGYCASPLLSDPLTQRRLNVLAGWLDTSLFMPLATYSVHNDSGGQELTCRAAMTMLQLAVGILLPALLSAIWVPQRDGEDEEQQQRRRRHVRWAPERVAAALHWLWERVNTAVHETFAGAEVPSIHRTVLAWMLLAHCWLAAKVLVA</sequence>
<dbReference type="Proteomes" id="UP001205105">
    <property type="component" value="Unassembled WGS sequence"/>
</dbReference>
<evidence type="ECO:0000313" key="3">
    <source>
        <dbReference type="Proteomes" id="UP001205105"/>
    </source>
</evidence>
<dbReference type="AlphaFoldDB" id="A0AAD5H5Q3"/>
<feature type="compositionally biased region" description="Polar residues" evidence="1">
    <location>
        <begin position="56"/>
        <end position="67"/>
    </location>
</feature>
<feature type="compositionally biased region" description="Low complexity" evidence="1">
    <location>
        <begin position="75"/>
        <end position="93"/>
    </location>
</feature>
<evidence type="ECO:0000313" key="2">
    <source>
        <dbReference type="EMBL" id="KAI7845269.1"/>
    </source>
</evidence>
<proteinExistence type="predicted"/>